<dbReference type="PANTHER" id="PTHR21261:SF15">
    <property type="entry name" value="BEATEN PATH IIIA, ISOFORM D-RELATED"/>
    <property type="match status" value="1"/>
</dbReference>
<feature type="compositionally biased region" description="Polar residues" evidence="2">
    <location>
        <begin position="143"/>
        <end position="153"/>
    </location>
</feature>
<dbReference type="PANTHER" id="PTHR21261">
    <property type="entry name" value="BEAT PROTEIN"/>
    <property type="match status" value="1"/>
</dbReference>
<feature type="domain" description="Ig-like" evidence="3">
    <location>
        <begin position="28"/>
        <end position="119"/>
    </location>
</feature>
<dbReference type="KEGG" id="foc:127749237"/>
<dbReference type="SUPFAM" id="SSF48726">
    <property type="entry name" value="Immunoglobulin"/>
    <property type="match status" value="1"/>
</dbReference>
<protein>
    <submittedName>
        <fullName evidence="5">E3 ubiquitin-protein ligase TRIM33-like</fullName>
    </submittedName>
</protein>
<dbReference type="Proteomes" id="UP000504606">
    <property type="component" value="Unplaced"/>
</dbReference>
<organism evidence="4 5">
    <name type="scientific">Frankliniella occidentalis</name>
    <name type="common">Western flower thrips</name>
    <name type="synonym">Euthrips occidentalis</name>
    <dbReference type="NCBI Taxonomy" id="133901"/>
    <lineage>
        <taxon>Eukaryota</taxon>
        <taxon>Metazoa</taxon>
        <taxon>Ecdysozoa</taxon>
        <taxon>Arthropoda</taxon>
        <taxon>Hexapoda</taxon>
        <taxon>Insecta</taxon>
        <taxon>Pterygota</taxon>
        <taxon>Neoptera</taxon>
        <taxon>Paraneoptera</taxon>
        <taxon>Thysanoptera</taxon>
        <taxon>Terebrantia</taxon>
        <taxon>Thripoidea</taxon>
        <taxon>Thripidae</taxon>
        <taxon>Frankliniella</taxon>
    </lineage>
</organism>
<dbReference type="Pfam" id="PF08205">
    <property type="entry name" value="C2-set_2"/>
    <property type="match status" value="1"/>
</dbReference>
<keyword evidence="4" id="KW-1185">Reference proteome</keyword>
<evidence type="ECO:0000256" key="1">
    <source>
        <dbReference type="ARBA" id="ARBA00023157"/>
    </source>
</evidence>
<dbReference type="AlphaFoldDB" id="A0A9C6WV82"/>
<dbReference type="InterPro" id="IPR013162">
    <property type="entry name" value="CD80_C2-set"/>
</dbReference>
<feature type="region of interest" description="Disordered" evidence="2">
    <location>
        <begin position="114"/>
        <end position="169"/>
    </location>
</feature>
<dbReference type="InterPro" id="IPR007110">
    <property type="entry name" value="Ig-like_dom"/>
</dbReference>
<accession>A0A9C6WV82</accession>
<name>A0A9C6WV82_FRAOC</name>
<keyword evidence="1" id="KW-1015">Disulfide bond</keyword>
<evidence type="ECO:0000313" key="5">
    <source>
        <dbReference type="RefSeq" id="XP_052122551.1"/>
    </source>
</evidence>
<dbReference type="InterPro" id="IPR013783">
    <property type="entry name" value="Ig-like_fold"/>
</dbReference>
<dbReference type="GeneID" id="127749237"/>
<dbReference type="PROSITE" id="PS50835">
    <property type="entry name" value="IG_LIKE"/>
    <property type="match status" value="1"/>
</dbReference>
<dbReference type="RefSeq" id="XP_052122551.1">
    <property type="nucleotide sequence ID" value="XM_052266591.1"/>
</dbReference>
<dbReference type="InterPro" id="IPR036179">
    <property type="entry name" value="Ig-like_dom_sf"/>
</dbReference>
<evidence type="ECO:0000256" key="2">
    <source>
        <dbReference type="SAM" id="MobiDB-lite"/>
    </source>
</evidence>
<dbReference type="OrthoDB" id="6415662at2759"/>
<gene>
    <name evidence="5" type="primary">LOC127749237</name>
</gene>
<evidence type="ECO:0000313" key="4">
    <source>
        <dbReference type="Proteomes" id="UP000504606"/>
    </source>
</evidence>
<proteinExistence type="predicted"/>
<reference evidence="5" key="1">
    <citation type="submission" date="2025-08" db="UniProtKB">
        <authorList>
            <consortium name="RefSeq"/>
        </authorList>
    </citation>
    <scope>IDENTIFICATION</scope>
    <source>
        <tissue evidence="5">Whole organism</tissue>
    </source>
</reference>
<feature type="compositionally biased region" description="Basic and acidic residues" evidence="2">
    <location>
        <begin position="123"/>
        <end position="138"/>
    </location>
</feature>
<evidence type="ECO:0000259" key="3">
    <source>
        <dbReference type="PROSITE" id="PS50835"/>
    </source>
</evidence>
<sequence length="222" mass="25344">MNFLVPRDQIQLLTVHASLSPALPQKGPEITGLERPEYQMGDTLSVNCTSDRSYPAAKLRWYINDRPVDPSHEAQLSAHGLVRSQARLVVRVGPQHFKDGSMALRCVATIRPPNQQQLQQQQHQHDQHEQHEHQREQQQQRQPLSAATGSHSQQRAEHAPLSSKHGHHQPLPRIAMEIDNREAKLFDQEIQQNFKRNSSKFTLVAPSRKTAAPEQDTHFVMK</sequence>
<dbReference type="Gene3D" id="2.60.40.10">
    <property type="entry name" value="Immunoglobulins"/>
    <property type="match status" value="1"/>
</dbReference>